<evidence type="ECO:0000256" key="4">
    <source>
        <dbReference type="ARBA" id="ARBA00022827"/>
    </source>
</evidence>
<feature type="domain" description="Glucose-methanol-choline oxidoreductase N-terminal" evidence="6">
    <location>
        <begin position="92"/>
        <end position="115"/>
    </location>
</feature>
<dbReference type="EC" id="1.1.99.1" evidence="8"/>
<dbReference type="PANTHER" id="PTHR11552:SF147">
    <property type="entry name" value="CHOLINE DEHYDROGENASE, MITOCHONDRIAL"/>
    <property type="match status" value="1"/>
</dbReference>
<dbReference type="Gene3D" id="3.30.560.10">
    <property type="entry name" value="Glucose Oxidase, domain 3"/>
    <property type="match status" value="1"/>
</dbReference>
<evidence type="ECO:0000313" key="9">
    <source>
        <dbReference type="Proteomes" id="UP000643525"/>
    </source>
</evidence>
<feature type="domain" description="Glucose-methanol-choline oxidoreductase N-terminal" evidence="7">
    <location>
        <begin position="268"/>
        <end position="282"/>
    </location>
</feature>
<sequence>MSQPPASSGAVHAEYDIIIAGAGSAGCVLARRLAEDRELSVLLIEAGGPEEHLAEVREARDWATQLGGPLDWQEVYAPSESVGGRSIPIPRGRVVGGSSSINAMLWYRGHPDDYDAWEAAGATGWNYGSLLPYFKRSEDWMGGESDTRGAGGPMRIEVSPDPHPVAESLLSGAEELGLPVIGDANGISNEGACLANFNATTQDGTLQRWSAARGYLRPAAAWPNLTVHTDAEVTELTFESGRCTGLVVHHDGSRRTLRASRGVVLTLGALGTPRLLMRSGIGPADQLAAVGTTPLLDLPGVGENFQDHPLLMGMNFRLREPRGPLRDNGGGAMLNWRSSVADHRPDLHAFVVQGVHAGPGVASRYGVEHADERICAISPGLMRSQSIGQLRLLSAGGDLEIQPNYLAEPADMTALIEGIDTVLELAQTQGYRQLIEGPVSPSQRLSRREAEQFVRLSCDTFFHCCGSAKMGTDAMAVVDPRLMVHGTERLWVADASVIPVIPTCNIQAPVIAVAERAAVLIHEELAR</sequence>
<dbReference type="SUPFAM" id="SSF51905">
    <property type="entry name" value="FAD/NAD(P)-binding domain"/>
    <property type="match status" value="1"/>
</dbReference>
<keyword evidence="8" id="KW-0560">Oxidoreductase</keyword>
<evidence type="ECO:0000256" key="3">
    <source>
        <dbReference type="ARBA" id="ARBA00022630"/>
    </source>
</evidence>
<dbReference type="InterPro" id="IPR036188">
    <property type="entry name" value="FAD/NAD-bd_sf"/>
</dbReference>
<comment type="cofactor">
    <cofactor evidence="1">
        <name>FAD</name>
        <dbReference type="ChEBI" id="CHEBI:57692"/>
    </cofactor>
</comment>
<dbReference type="EMBL" id="JADBED010000001">
    <property type="protein sequence ID" value="MBE1524657.1"/>
    <property type="molecule type" value="Genomic_DNA"/>
</dbReference>
<protein>
    <submittedName>
        <fullName evidence="8">Choline dehydrogenase</fullName>
        <ecNumber evidence="8">1.1.99.1</ecNumber>
    </submittedName>
</protein>
<evidence type="ECO:0000259" key="7">
    <source>
        <dbReference type="PROSITE" id="PS00624"/>
    </source>
</evidence>
<dbReference type="PIRSF" id="PIRSF000137">
    <property type="entry name" value="Alcohol_oxidase"/>
    <property type="match status" value="1"/>
</dbReference>
<dbReference type="Proteomes" id="UP000643525">
    <property type="component" value="Unassembled WGS sequence"/>
</dbReference>
<dbReference type="PROSITE" id="PS00623">
    <property type="entry name" value="GMC_OXRED_1"/>
    <property type="match status" value="1"/>
</dbReference>
<dbReference type="InterPro" id="IPR000172">
    <property type="entry name" value="GMC_OxRdtase_N"/>
</dbReference>
<dbReference type="Pfam" id="PF05199">
    <property type="entry name" value="GMC_oxred_C"/>
    <property type="match status" value="1"/>
</dbReference>
<comment type="similarity">
    <text evidence="2 5">Belongs to the GMC oxidoreductase family.</text>
</comment>
<dbReference type="PROSITE" id="PS00624">
    <property type="entry name" value="GMC_OXRED_2"/>
    <property type="match status" value="1"/>
</dbReference>
<dbReference type="SUPFAM" id="SSF54373">
    <property type="entry name" value="FAD-linked reductases, C-terminal domain"/>
    <property type="match status" value="1"/>
</dbReference>
<reference evidence="8 9" key="1">
    <citation type="submission" date="2020-10" db="EMBL/GenBank/DDBJ databases">
        <title>Sequencing the genomes of 1000 actinobacteria strains.</title>
        <authorList>
            <person name="Klenk H.-P."/>
        </authorList>
    </citation>
    <scope>NUCLEOTIDE SEQUENCE [LARGE SCALE GENOMIC DNA]</scope>
    <source>
        <strain evidence="8 9">DSM 15666</strain>
    </source>
</reference>
<keyword evidence="3 5" id="KW-0285">Flavoprotein</keyword>
<evidence type="ECO:0000256" key="2">
    <source>
        <dbReference type="ARBA" id="ARBA00010790"/>
    </source>
</evidence>
<gene>
    <name evidence="8" type="ORF">H4W27_001775</name>
</gene>
<keyword evidence="4 5" id="KW-0274">FAD</keyword>
<name>A0ABR9JFE8_9MICC</name>
<evidence type="ECO:0000313" key="8">
    <source>
        <dbReference type="EMBL" id="MBE1524657.1"/>
    </source>
</evidence>
<dbReference type="PANTHER" id="PTHR11552">
    <property type="entry name" value="GLUCOSE-METHANOL-CHOLINE GMC OXIDOREDUCTASE"/>
    <property type="match status" value="1"/>
</dbReference>
<accession>A0ABR9JFE8</accession>
<comment type="caution">
    <text evidence="8">The sequence shown here is derived from an EMBL/GenBank/DDBJ whole genome shotgun (WGS) entry which is preliminary data.</text>
</comment>
<dbReference type="GO" id="GO:0008812">
    <property type="term" value="F:choline dehydrogenase activity"/>
    <property type="evidence" value="ECO:0007669"/>
    <property type="project" value="UniProtKB-EC"/>
</dbReference>
<dbReference type="RefSeq" id="WP_192595640.1">
    <property type="nucleotide sequence ID" value="NZ_BAAALJ010000002.1"/>
</dbReference>
<evidence type="ECO:0000259" key="6">
    <source>
        <dbReference type="PROSITE" id="PS00623"/>
    </source>
</evidence>
<dbReference type="InterPro" id="IPR012132">
    <property type="entry name" value="GMC_OxRdtase"/>
</dbReference>
<organism evidence="8 9">
    <name type="scientific">Nesterenkonia lutea</name>
    <dbReference type="NCBI Taxonomy" id="272919"/>
    <lineage>
        <taxon>Bacteria</taxon>
        <taxon>Bacillati</taxon>
        <taxon>Actinomycetota</taxon>
        <taxon>Actinomycetes</taxon>
        <taxon>Micrococcales</taxon>
        <taxon>Micrococcaceae</taxon>
        <taxon>Nesterenkonia</taxon>
    </lineage>
</organism>
<proteinExistence type="inferred from homology"/>
<evidence type="ECO:0000256" key="1">
    <source>
        <dbReference type="ARBA" id="ARBA00001974"/>
    </source>
</evidence>
<keyword evidence="9" id="KW-1185">Reference proteome</keyword>
<dbReference type="InterPro" id="IPR007867">
    <property type="entry name" value="GMC_OxRtase_C"/>
</dbReference>
<dbReference type="Gene3D" id="3.50.50.60">
    <property type="entry name" value="FAD/NAD(P)-binding domain"/>
    <property type="match status" value="1"/>
</dbReference>
<evidence type="ECO:0000256" key="5">
    <source>
        <dbReference type="RuleBase" id="RU003968"/>
    </source>
</evidence>
<dbReference type="Pfam" id="PF00732">
    <property type="entry name" value="GMC_oxred_N"/>
    <property type="match status" value="1"/>
</dbReference>